<keyword evidence="3" id="KW-1185">Reference proteome</keyword>
<gene>
    <name evidence="2" type="ORF">EJ02DRAFT_347687</name>
</gene>
<sequence>MDITHKRARDEQFHHGIEPSKRPTAHELHVKLRLHDNEPHILRTSYSLLEEDWMQVQCLLPDIWKWDVEYQNTHTEVGGHHGSWTCTPLEPDEPKCYPLTIASAPVVLPVEYQWPPIGGVTPPPDPRPSAPIDPCAKIPLEVVRDLFLTFEGSIGFYLLINGLLQVIVPNNFDTAWASSHLPHKYGGLKVCYISQTMEPTMLPSKTATTGTSPSLMSPSSSISNIFRLNRPRPVASLAPALKINDFIEARPRSSHKKEKYSGRIGLKVSKDGDPYLVISTHVITEAILAKSHRDAFFGGSRDDRFEKLEDDWNEHVEIWAGNEKIGSISKTFDPKANLYPNGFHHDITLIAPTSRATTTAIKSLVPNLGWLHRSSWTSLRRQISPVSFLSPTENQRAAKTIKCSLPSEVLVVGEGIFLNQTSSTTTLKDHDTSTWKCLVSRALLYRVCPDLDPPNGYSGMALYAMGEREDGTQGPGVVGFQSFVQRSGQVQNFAMSGPALERRLQMGRVAFYGAFEVPRELKGYDII</sequence>
<reference evidence="2" key="1">
    <citation type="journal article" date="2020" name="Stud. Mycol.">
        <title>101 Dothideomycetes genomes: a test case for predicting lifestyles and emergence of pathogens.</title>
        <authorList>
            <person name="Haridas S."/>
            <person name="Albert R."/>
            <person name="Binder M."/>
            <person name="Bloem J."/>
            <person name="Labutti K."/>
            <person name="Salamov A."/>
            <person name="Andreopoulos B."/>
            <person name="Baker S."/>
            <person name="Barry K."/>
            <person name="Bills G."/>
            <person name="Bluhm B."/>
            <person name="Cannon C."/>
            <person name="Castanera R."/>
            <person name="Culley D."/>
            <person name="Daum C."/>
            <person name="Ezra D."/>
            <person name="Gonzalez J."/>
            <person name="Henrissat B."/>
            <person name="Kuo A."/>
            <person name="Liang C."/>
            <person name="Lipzen A."/>
            <person name="Lutzoni F."/>
            <person name="Magnuson J."/>
            <person name="Mondo S."/>
            <person name="Nolan M."/>
            <person name="Ohm R."/>
            <person name="Pangilinan J."/>
            <person name="Park H.-J."/>
            <person name="Ramirez L."/>
            <person name="Alfaro M."/>
            <person name="Sun H."/>
            <person name="Tritt A."/>
            <person name="Yoshinaga Y."/>
            <person name="Zwiers L.-H."/>
            <person name="Turgeon B."/>
            <person name="Goodwin S."/>
            <person name="Spatafora J."/>
            <person name="Crous P."/>
            <person name="Grigoriev I."/>
        </authorList>
    </citation>
    <scope>NUCLEOTIDE SEQUENCE</scope>
    <source>
        <strain evidence="2">CBS 161.51</strain>
    </source>
</reference>
<evidence type="ECO:0000256" key="1">
    <source>
        <dbReference type="SAM" id="MobiDB-lite"/>
    </source>
</evidence>
<organism evidence="2 3">
    <name type="scientific">Clathrospora elynae</name>
    <dbReference type="NCBI Taxonomy" id="706981"/>
    <lineage>
        <taxon>Eukaryota</taxon>
        <taxon>Fungi</taxon>
        <taxon>Dikarya</taxon>
        <taxon>Ascomycota</taxon>
        <taxon>Pezizomycotina</taxon>
        <taxon>Dothideomycetes</taxon>
        <taxon>Pleosporomycetidae</taxon>
        <taxon>Pleosporales</taxon>
        <taxon>Diademaceae</taxon>
        <taxon>Clathrospora</taxon>
    </lineage>
</organism>
<dbReference type="AlphaFoldDB" id="A0A6A5SSD4"/>
<accession>A0A6A5SSD4</accession>
<protein>
    <submittedName>
        <fullName evidence="2">Uncharacterized protein</fullName>
    </submittedName>
</protein>
<proteinExistence type="predicted"/>
<dbReference type="EMBL" id="ML976047">
    <property type="protein sequence ID" value="KAF1941506.1"/>
    <property type="molecule type" value="Genomic_DNA"/>
</dbReference>
<feature type="region of interest" description="Disordered" evidence="1">
    <location>
        <begin position="1"/>
        <end position="20"/>
    </location>
</feature>
<dbReference type="OrthoDB" id="5384519at2759"/>
<evidence type="ECO:0000313" key="2">
    <source>
        <dbReference type="EMBL" id="KAF1941506.1"/>
    </source>
</evidence>
<dbReference type="Proteomes" id="UP000800038">
    <property type="component" value="Unassembled WGS sequence"/>
</dbReference>
<name>A0A6A5SSD4_9PLEO</name>
<evidence type="ECO:0000313" key="3">
    <source>
        <dbReference type="Proteomes" id="UP000800038"/>
    </source>
</evidence>